<dbReference type="EMBL" id="UGJR01000006">
    <property type="protein sequence ID" value="STT07223.1"/>
    <property type="molecule type" value="Genomic_DNA"/>
</dbReference>
<organism evidence="1 2">
    <name type="scientific">Klebsiella michiganensis</name>
    <dbReference type="NCBI Taxonomy" id="1134687"/>
    <lineage>
        <taxon>Bacteria</taxon>
        <taxon>Pseudomonadati</taxon>
        <taxon>Pseudomonadota</taxon>
        <taxon>Gammaproteobacteria</taxon>
        <taxon>Enterobacterales</taxon>
        <taxon>Enterobacteriaceae</taxon>
        <taxon>Klebsiella/Raoultella group</taxon>
        <taxon>Klebsiella</taxon>
    </lineage>
</organism>
<comment type="caution">
    <text evidence="1">The sequence shown here is derived from an EMBL/GenBank/DDBJ whole genome shotgun (WGS) entry which is preliminary data.</text>
</comment>
<gene>
    <name evidence="1" type="ORF">NCTC11694_06826</name>
</gene>
<name>A0A7H4MVW0_9ENTR</name>
<evidence type="ECO:0000313" key="2">
    <source>
        <dbReference type="Proteomes" id="UP000255050"/>
    </source>
</evidence>
<reference evidence="1 2" key="1">
    <citation type="submission" date="2018-06" db="EMBL/GenBank/DDBJ databases">
        <authorList>
            <consortium name="Pathogen Informatics"/>
            <person name="Doyle S."/>
        </authorList>
    </citation>
    <scope>NUCLEOTIDE SEQUENCE [LARGE SCALE GENOMIC DNA]</scope>
    <source>
        <strain evidence="1 2">NCTC11694</strain>
    </source>
</reference>
<proteinExistence type="predicted"/>
<evidence type="ECO:0000313" key="1">
    <source>
        <dbReference type="EMBL" id="STT07223.1"/>
    </source>
</evidence>
<dbReference type="Proteomes" id="UP000255050">
    <property type="component" value="Unassembled WGS sequence"/>
</dbReference>
<sequence>MNQKAARLTPEQALTQLEALYENRSMRCVKPSAIIFTIISSPRIAPVRKDCSYTRSCRCRGTERNIKR</sequence>
<dbReference type="AlphaFoldDB" id="A0A7H4MVW0"/>
<accession>A0A7H4MVW0</accession>
<protein>
    <submittedName>
        <fullName evidence="1">AMP nucleosidase</fullName>
    </submittedName>
</protein>